<reference evidence="1 2" key="1">
    <citation type="submission" date="2014-04" db="EMBL/GenBank/DDBJ databases">
        <title>Characterization and application of a salt tolerant electro-active bacterium.</title>
        <authorList>
            <person name="Yang L."/>
            <person name="Wei S."/>
            <person name="Tay Q.X.M."/>
        </authorList>
    </citation>
    <scope>NUCLEOTIDE SEQUENCE [LARGE SCALE GENOMIC DNA]</scope>
    <source>
        <strain evidence="1 2">LY1</strain>
    </source>
</reference>
<gene>
    <name evidence="1" type="ORF">EL17_18600</name>
</gene>
<sequence>MKASQQTVSKKEYLFTRPKWISAPNSVLALAFPALWDVNVAREYSVFGRQSDGFCFQPYLAAGRKVFG</sequence>
<dbReference type="AlphaFoldDB" id="A0A074KWZ5"/>
<protein>
    <submittedName>
        <fullName evidence="1">Uncharacterized protein</fullName>
    </submittedName>
</protein>
<proteinExistence type="predicted"/>
<organism evidence="1 2">
    <name type="scientific">Anditalea andensis</name>
    <dbReference type="NCBI Taxonomy" id="1048983"/>
    <lineage>
        <taxon>Bacteria</taxon>
        <taxon>Pseudomonadati</taxon>
        <taxon>Bacteroidota</taxon>
        <taxon>Cytophagia</taxon>
        <taxon>Cytophagales</taxon>
        <taxon>Cytophagaceae</taxon>
        <taxon>Anditalea</taxon>
    </lineage>
</organism>
<evidence type="ECO:0000313" key="1">
    <source>
        <dbReference type="EMBL" id="KEO72740.1"/>
    </source>
</evidence>
<comment type="caution">
    <text evidence="1">The sequence shown here is derived from an EMBL/GenBank/DDBJ whole genome shotgun (WGS) entry which is preliminary data.</text>
</comment>
<dbReference type="EMBL" id="JMIH01000024">
    <property type="protein sequence ID" value="KEO72740.1"/>
    <property type="molecule type" value="Genomic_DNA"/>
</dbReference>
<evidence type="ECO:0000313" key="2">
    <source>
        <dbReference type="Proteomes" id="UP000027821"/>
    </source>
</evidence>
<dbReference type="Proteomes" id="UP000027821">
    <property type="component" value="Unassembled WGS sequence"/>
</dbReference>
<keyword evidence="2" id="KW-1185">Reference proteome</keyword>
<name>A0A074KWZ5_9BACT</name>
<accession>A0A074KWZ5</accession>